<dbReference type="AlphaFoldDB" id="A0A370TK75"/>
<gene>
    <name evidence="6" type="ORF">BP5553_06529</name>
</gene>
<dbReference type="InterPro" id="IPR020850">
    <property type="entry name" value="GED_dom"/>
</dbReference>
<dbReference type="GO" id="GO:0006897">
    <property type="term" value="P:endocytosis"/>
    <property type="evidence" value="ECO:0007669"/>
    <property type="project" value="TreeGrafter"/>
</dbReference>
<keyword evidence="2" id="KW-0342">GTP-binding</keyword>
<proteinExistence type="predicted"/>
<dbReference type="EMBL" id="NPIC01000005">
    <property type="protein sequence ID" value="RDL35917.1"/>
    <property type="molecule type" value="Genomic_DNA"/>
</dbReference>
<feature type="compositionally biased region" description="Low complexity" evidence="3">
    <location>
        <begin position="811"/>
        <end position="830"/>
    </location>
</feature>
<dbReference type="OrthoDB" id="415706at2759"/>
<dbReference type="Pfam" id="PF01031">
    <property type="entry name" value="Dynamin_M"/>
    <property type="match status" value="1"/>
</dbReference>
<dbReference type="CDD" id="cd08771">
    <property type="entry name" value="DLP_1"/>
    <property type="match status" value="1"/>
</dbReference>
<dbReference type="FunFam" id="3.40.50.300:FF:001425">
    <property type="entry name" value="Dynamin GTPase, putative"/>
    <property type="match status" value="1"/>
</dbReference>
<dbReference type="GO" id="GO:0016559">
    <property type="term" value="P:peroxisome fission"/>
    <property type="evidence" value="ECO:0007669"/>
    <property type="project" value="TreeGrafter"/>
</dbReference>
<feature type="compositionally biased region" description="Low complexity" evidence="3">
    <location>
        <begin position="846"/>
        <end position="860"/>
    </location>
</feature>
<dbReference type="Gene3D" id="1.10.10.2360">
    <property type="match status" value="1"/>
</dbReference>
<dbReference type="GO" id="GO:0005739">
    <property type="term" value="C:mitochondrion"/>
    <property type="evidence" value="ECO:0007669"/>
    <property type="project" value="TreeGrafter"/>
</dbReference>
<accession>A0A370TK75</accession>
<feature type="region of interest" description="Disordered" evidence="3">
    <location>
        <begin position="714"/>
        <end position="741"/>
    </location>
</feature>
<evidence type="ECO:0000313" key="7">
    <source>
        <dbReference type="Proteomes" id="UP000254866"/>
    </source>
</evidence>
<dbReference type="Gene3D" id="1.20.120.1240">
    <property type="entry name" value="Dynamin, middle domain"/>
    <property type="match status" value="1"/>
</dbReference>
<dbReference type="Pfam" id="PF00350">
    <property type="entry name" value="Dynamin_N"/>
    <property type="match status" value="1"/>
</dbReference>
<dbReference type="GO" id="GO:0048312">
    <property type="term" value="P:intracellular distribution of mitochondria"/>
    <property type="evidence" value="ECO:0007669"/>
    <property type="project" value="TreeGrafter"/>
</dbReference>
<dbReference type="GO" id="GO:0016020">
    <property type="term" value="C:membrane"/>
    <property type="evidence" value="ECO:0007669"/>
    <property type="project" value="TreeGrafter"/>
</dbReference>
<evidence type="ECO:0000259" key="5">
    <source>
        <dbReference type="PROSITE" id="PS51718"/>
    </source>
</evidence>
<feature type="domain" description="GED" evidence="4">
    <location>
        <begin position="594"/>
        <end position="685"/>
    </location>
</feature>
<dbReference type="InterPro" id="IPR022812">
    <property type="entry name" value="Dynamin"/>
</dbReference>
<dbReference type="GO" id="GO:0000266">
    <property type="term" value="P:mitochondrial fission"/>
    <property type="evidence" value="ECO:0007669"/>
    <property type="project" value="TreeGrafter"/>
</dbReference>
<dbReference type="RefSeq" id="XP_031868573.1">
    <property type="nucleotide sequence ID" value="XM_032015152.1"/>
</dbReference>
<keyword evidence="1" id="KW-0547">Nucleotide-binding</keyword>
<dbReference type="PROSITE" id="PS51718">
    <property type="entry name" value="G_DYNAMIN_2"/>
    <property type="match status" value="1"/>
</dbReference>
<evidence type="ECO:0000259" key="4">
    <source>
        <dbReference type="PROSITE" id="PS51388"/>
    </source>
</evidence>
<dbReference type="Gene3D" id="3.40.50.300">
    <property type="entry name" value="P-loop containing nucleotide triphosphate hydrolases"/>
    <property type="match status" value="1"/>
</dbReference>
<dbReference type="STRING" id="2656787.A0A370TK75"/>
<dbReference type="Proteomes" id="UP000254866">
    <property type="component" value="Unassembled WGS sequence"/>
</dbReference>
<dbReference type="GeneID" id="43599378"/>
<dbReference type="InterPro" id="IPR001401">
    <property type="entry name" value="Dynamin_GTPase"/>
</dbReference>
<feature type="region of interest" description="Disordered" evidence="3">
    <location>
        <begin position="765"/>
        <end position="880"/>
    </location>
</feature>
<evidence type="ECO:0000256" key="3">
    <source>
        <dbReference type="SAM" id="MobiDB-lite"/>
    </source>
</evidence>
<evidence type="ECO:0000256" key="2">
    <source>
        <dbReference type="ARBA" id="ARBA00023134"/>
    </source>
</evidence>
<dbReference type="GO" id="GO:0008017">
    <property type="term" value="F:microtubule binding"/>
    <property type="evidence" value="ECO:0007669"/>
    <property type="project" value="TreeGrafter"/>
</dbReference>
<feature type="compositionally biased region" description="Polar residues" evidence="3">
    <location>
        <begin position="765"/>
        <end position="775"/>
    </location>
</feature>
<dbReference type="GO" id="GO:0003924">
    <property type="term" value="F:GTPase activity"/>
    <property type="evidence" value="ECO:0007669"/>
    <property type="project" value="InterPro"/>
</dbReference>
<evidence type="ECO:0008006" key="8">
    <source>
        <dbReference type="Google" id="ProtNLM"/>
    </source>
</evidence>
<comment type="caution">
    <text evidence="6">The sequence shown here is derived from an EMBL/GenBank/DDBJ whole genome shotgun (WGS) entry which is preliminary data.</text>
</comment>
<dbReference type="GO" id="GO:0005874">
    <property type="term" value="C:microtubule"/>
    <property type="evidence" value="ECO:0007669"/>
    <property type="project" value="TreeGrafter"/>
</dbReference>
<evidence type="ECO:0000256" key="1">
    <source>
        <dbReference type="ARBA" id="ARBA00022741"/>
    </source>
</evidence>
<dbReference type="InterPro" id="IPR030381">
    <property type="entry name" value="G_DYNAMIN_dom"/>
</dbReference>
<dbReference type="GO" id="GO:0005525">
    <property type="term" value="F:GTP binding"/>
    <property type="evidence" value="ECO:0007669"/>
    <property type="project" value="InterPro"/>
</dbReference>
<feature type="domain" description="Dynamin-type G" evidence="5">
    <location>
        <begin position="38"/>
        <end position="322"/>
    </location>
</feature>
<reference evidence="6 7" key="1">
    <citation type="journal article" date="2018" name="IMA Fungus">
        <title>IMA Genome-F 9: Draft genome sequence of Annulohypoxylon stygium, Aspergillus mulundensis, Berkeleyomyces basicola (syn. Thielaviopsis basicola), Ceratocystis smalleyi, two Cercospora beticola strains, Coleophoma cylindrospora, Fusarium fracticaudum, Phialophora cf. hyalina, and Morchella septimelata.</title>
        <authorList>
            <person name="Wingfield B.D."/>
            <person name="Bills G.F."/>
            <person name="Dong Y."/>
            <person name="Huang W."/>
            <person name="Nel W.J."/>
            <person name="Swalarsk-Parry B.S."/>
            <person name="Vaghefi N."/>
            <person name="Wilken P.M."/>
            <person name="An Z."/>
            <person name="de Beer Z.W."/>
            <person name="De Vos L."/>
            <person name="Chen L."/>
            <person name="Duong T.A."/>
            <person name="Gao Y."/>
            <person name="Hammerbacher A."/>
            <person name="Kikkert J.R."/>
            <person name="Li Y."/>
            <person name="Li H."/>
            <person name="Li K."/>
            <person name="Li Q."/>
            <person name="Liu X."/>
            <person name="Ma X."/>
            <person name="Naidoo K."/>
            <person name="Pethybridge S.J."/>
            <person name="Sun J."/>
            <person name="Steenkamp E.T."/>
            <person name="van der Nest M.A."/>
            <person name="van Wyk S."/>
            <person name="Wingfield M.J."/>
            <person name="Xiong C."/>
            <person name="Yue Q."/>
            <person name="Zhang X."/>
        </authorList>
    </citation>
    <scope>NUCLEOTIDE SEQUENCE [LARGE SCALE GENOMIC DNA]</scope>
    <source>
        <strain evidence="6 7">BP 5553</strain>
    </source>
</reference>
<dbReference type="PANTHER" id="PTHR11566:SF149">
    <property type="entry name" value="GTPASE, PUTATIVE (AFU_ORTHOLOGUE AFUA_6G11890)-RELATED"/>
    <property type="match status" value="1"/>
</dbReference>
<dbReference type="InterPro" id="IPR045063">
    <property type="entry name" value="Dynamin_N"/>
</dbReference>
<evidence type="ECO:0000313" key="6">
    <source>
        <dbReference type="EMBL" id="RDL35917.1"/>
    </source>
</evidence>
<keyword evidence="7" id="KW-1185">Reference proteome</keyword>
<feature type="compositionally biased region" description="Polar residues" evidence="3">
    <location>
        <begin position="868"/>
        <end position="880"/>
    </location>
</feature>
<dbReference type="SMART" id="SM00053">
    <property type="entry name" value="DYNc"/>
    <property type="match status" value="1"/>
</dbReference>
<dbReference type="SUPFAM" id="SSF52540">
    <property type="entry name" value="P-loop containing nucleoside triphosphate hydrolases"/>
    <property type="match status" value="1"/>
</dbReference>
<dbReference type="InterPro" id="IPR027417">
    <property type="entry name" value="P-loop_NTPase"/>
</dbReference>
<protein>
    <recommendedName>
        <fullName evidence="8">P-loop containing nucleoside triphosphate hydrolase</fullName>
    </recommendedName>
</protein>
<dbReference type="PRINTS" id="PR00195">
    <property type="entry name" value="DYNAMIN"/>
</dbReference>
<sequence length="948" mass="105954">MANSNGLKLPSLQRLQSAEQMELLDVVDSLRAQGLSEIVALPQLIVCGDQSSGKSSVLEAISGIPFPRQENLCTRFATEVILRRAAKNEISVSIVPGKDRAPPELDQLLKFGHELTTQDDFKGLFKAAGDAMGLSSSGKSFSNDILKIEFCGPSQPQLTLVDLPGLIHSETKSQTAGDVQLVHNLVLQYLKNPRSIILAVVSSKNDISNQIILQRARQVDPRGLRTLGIITKPDTLVKGSKNEESFIALARNEDVKFSLGWHVVKNLDSAIKNDEDHSRDELEDLFFKESHFSRLPTNTVGITFLRTRLSKVLFNQIQTELPRLVEDIQSQVTAARIIQDRLGPSRAELEEQRSFLISISQSFQSICRDAVRGDYDHEFFQDDPNPERRLCANIMNLHFRFAEKMRKSGASWVIVDEETYDPKCRTREKAIKEASKLLKRSRGRELPGLPNPLLVGELFREYSRPWEDLARLHIKNVWEAANRFLELAIKYLADEDACEKVLRFWLYPIMDEKLNSAYDKLNELLEVHKDHPLTTNYHFINNTKPKDADSKKGLEETLKKEFTQPGQKMTIDEISRLLSNMSPNDAPDMDMIAAEEAFNNMNAFYEVAMNLFTDNVPTLAIQAPIIREVPKIFCPTAVFSMDADIIKKIAGESKEKSLERAAIVRRLEILENGARICKQYAKRPQSCELYPNMTYIEDKADVLALVSLSNDRTKVESPVRSKESGKRPISERAKSPATSSPFNHYVPPTWSNPFETLPEYNTSSPSMFNLKNESQTAKDPKPASPFSLFGSHNLNTTKSGEDGAKSKMPFGSPSPGIGSPSPGIGSPSPGFERRINGFGAKPSFVSSTSSESSTATASSSIFGRKSDVSTSGASLPQSSTQAKMARMVIEATPPTYWTPYKTNLYQTEGFFSGPPSFDEFQSISSMPKFQTFSYEELRLRDYMLVGKA</sequence>
<name>A0A370TK75_9HELO</name>
<feature type="compositionally biased region" description="Basic and acidic residues" evidence="3">
    <location>
        <begin position="714"/>
        <end position="734"/>
    </location>
</feature>
<dbReference type="PROSITE" id="PS51388">
    <property type="entry name" value="GED"/>
    <property type="match status" value="1"/>
</dbReference>
<organism evidence="6 7">
    <name type="scientific">Venustampulla echinocandica</name>
    <dbReference type="NCBI Taxonomy" id="2656787"/>
    <lineage>
        <taxon>Eukaryota</taxon>
        <taxon>Fungi</taxon>
        <taxon>Dikarya</taxon>
        <taxon>Ascomycota</taxon>
        <taxon>Pezizomycotina</taxon>
        <taxon>Leotiomycetes</taxon>
        <taxon>Helotiales</taxon>
        <taxon>Pleuroascaceae</taxon>
        <taxon>Venustampulla</taxon>
    </lineage>
</organism>
<dbReference type="PANTHER" id="PTHR11566">
    <property type="entry name" value="DYNAMIN"/>
    <property type="match status" value="1"/>
</dbReference>
<dbReference type="InterPro" id="IPR000375">
    <property type="entry name" value="Dynamin_stalk"/>
</dbReference>